<dbReference type="SUPFAM" id="SSF56349">
    <property type="entry name" value="DNA breaking-rejoining enzymes"/>
    <property type="match status" value="1"/>
</dbReference>
<evidence type="ECO:0000256" key="2">
    <source>
        <dbReference type="ARBA" id="ARBA00022908"/>
    </source>
</evidence>
<evidence type="ECO:0000313" key="6">
    <source>
        <dbReference type="Proteomes" id="UP000095727"/>
    </source>
</evidence>
<dbReference type="AlphaFoldDB" id="A0A173RR55"/>
<dbReference type="InterPro" id="IPR011010">
    <property type="entry name" value="DNA_brk_join_enz"/>
</dbReference>
<sequence length="584" mass="70479">MPARLYAFVPEEQNLSNAEREQLIEGLERELDEYYEQKCGKGSLETYLIQNEIWHLSEINYQVRAGYQKYLREYYVDSTVRNYLLGIDRVKLRLIIENAQTLKGKWNAQNHPELLHDILFLRYHPNPAIAKRYEYTTDISKLVWDFRVKGSDICKQQILTVLEDIVQQKITMKECTRHLNGLKSVYEFCMQEQIEDLRYLTQKQFDKIENYGDTDYKKKCAKQELRACQEYIFCHAKNIAWDSTVWFMERLYLEEYRVNPSNPVKTISFMSIERTDNRELVQEYIKYCLGVTHLALSVIHTEFYRIQKFVVWLEETTEINLKQVSENEIKKYFQIIDYKVASYFNDIIIAIYQFYEYLQTKNIIKEVPFNYQYYLKKEILHHNDRSVEQETYESILKHLKDFPEKPRLILLHSMLLGLRISEVCCLKGNAYYWQGRDAWIQVYQIKMRTYKRIPIPEILYKIMKVYIKKYRIGAEDYIFQNQKGKAYHYSSFRWSMKKIFNENHELFQEYNFKSHDFRHTIATMFYEDGVPLQSVRDYLGHDYEEMTQQYVDYMPKRISRANQELFAKEGSSLASGIKRCKRGK</sequence>
<dbReference type="Pfam" id="PF00589">
    <property type="entry name" value="Phage_integrase"/>
    <property type="match status" value="1"/>
</dbReference>
<evidence type="ECO:0000313" key="5">
    <source>
        <dbReference type="EMBL" id="CUM80226.1"/>
    </source>
</evidence>
<organism evidence="5 6">
    <name type="scientific">Coprococcus comes</name>
    <dbReference type="NCBI Taxonomy" id="410072"/>
    <lineage>
        <taxon>Bacteria</taxon>
        <taxon>Bacillati</taxon>
        <taxon>Bacillota</taxon>
        <taxon>Clostridia</taxon>
        <taxon>Lachnospirales</taxon>
        <taxon>Lachnospiraceae</taxon>
        <taxon>Coprococcus</taxon>
    </lineage>
</organism>
<dbReference type="PANTHER" id="PTHR30629">
    <property type="entry name" value="PROPHAGE INTEGRASE"/>
    <property type="match status" value="1"/>
</dbReference>
<evidence type="ECO:0000256" key="1">
    <source>
        <dbReference type="ARBA" id="ARBA00008857"/>
    </source>
</evidence>
<dbReference type="EMBL" id="CYXR01000004">
    <property type="protein sequence ID" value="CUM80226.1"/>
    <property type="molecule type" value="Genomic_DNA"/>
</dbReference>
<feature type="domain" description="Tyr recombinase" evidence="4">
    <location>
        <begin position="382"/>
        <end position="563"/>
    </location>
</feature>
<keyword evidence="2" id="KW-0229">DNA integration</keyword>
<name>A0A173RR55_9FIRM</name>
<dbReference type="PANTHER" id="PTHR30629:SF2">
    <property type="entry name" value="PROPHAGE INTEGRASE INTS-RELATED"/>
    <property type="match status" value="1"/>
</dbReference>
<proteinExistence type="inferred from homology"/>
<dbReference type="InterPro" id="IPR050808">
    <property type="entry name" value="Phage_Integrase"/>
</dbReference>
<dbReference type="RefSeq" id="WP_055155866.1">
    <property type="nucleotide sequence ID" value="NZ_CYXR01000004.1"/>
</dbReference>
<comment type="similarity">
    <text evidence="1">Belongs to the 'phage' integrase family.</text>
</comment>
<dbReference type="PROSITE" id="PS51898">
    <property type="entry name" value="TYR_RECOMBINASE"/>
    <property type="match status" value="1"/>
</dbReference>
<reference evidence="5 6" key="1">
    <citation type="submission" date="2015-09" db="EMBL/GenBank/DDBJ databases">
        <authorList>
            <consortium name="Pathogen Informatics"/>
        </authorList>
    </citation>
    <scope>NUCLEOTIDE SEQUENCE [LARGE SCALE GENOMIC DNA]</scope>
    <source>
        <strain evidence="5 6">2789STDY5834962</strain>
    </source>
</reference>
<dbReference type="CDD" id="cd00397">
    <property type="entry name" value="DNA_BRE_C"/>
    <property type="match status" value="1"/>
</dbReference>
<evidence type="ECO:0000256" key="3">
    <source>
        <dbReference type="ARBA" id="ARBA00023172"/>
    </source>
</evidence>
<dbReference type="Gene3D" id="1.10.443.10">
    <property type="entry name" value="Intergrase catalytic core"/>
    <property type="match status" value="1"/>
</dbReference>
<dbReference type="InterPro" id="IPR002104">
    <property type="entry name" value="Integrase_catalytic"/>
</dbReference>
<dbReference type="GO" id="GO:0003677">
    <property type="term" value="F:DNA binding"/>
    <property type="evidence" value="ECO:0007669"/>
    <property type="project" value="InterPro"/>
</dbReference>
<protein>
    <submittedName>
        <fullName evidence="5">Tyrosine recombinase XerC</fullName>
    </submittedName>
</protein>
<gene>
    <name evidence="5" type="primary">xerC_1</name>
    <name evidence="5" type="ORF">ERS852574_00795</name>
</gene>
<dbReference type="GO" id="GO:0015074">
    <property type="term" value="P:DNA integration"/>
    <property type="evidence" value="ECO:0007669"/>
    <property type="project" value="UniProtKB-KW"/>
</dbReference>
<evidence type="ECO:0000259" key="4">
    <source>
        <dbReference type="PROSITE" id="PS51898"/>
    </source>
</evidence>
<dbReference type="GO" id="GO:0006310">
    <property type="term" value="P:DNA recombination"/>
    <property type="evidence" value="ECO:0007669"/>
    <property type="project" value="UniProtKB-KW"/>
</dbReference>
<keyword evidence="3" id="KW-0233">DNA recombination</keyword>
<accession>A0A173RR55</accession>
<dbReference type="InterPro" id="IPR013762">
    <property type="entry name" value="Integrase-like_cat_sf"/>
</dbReference>
<dbReference type="Proteomes" id="UP000095727">
    <property type="component" value="Unassembled WGS sequence"/>
</dbReference>